<dbReference type="EMBL" id="CP029425">
    <property type="protein sequence ID" value="AWL96098.1"/>
    <property type="molecule type" value="Genomic_DNA"/>
</dbReference>
<dbReference type="Proteomes" id="UP000215703">
    <property type="component" value="Chromosome"/>
</dbReference>
<accession>A0A2U8PED7</accession>
<evidence type="ECO:0008006" key="3">
    <source>
        <dbReference type="Google" id="ProtNLM"/>
    </source>
</evidence>
<gene>
    <name evidence="1" type="ORF">CIT37_31160</name>
</gene>
<protein>
    <recommendedName>
        <fullName evidence="3">T3SS negative regulator,GrlR</fullName>
    </recommendedName>
</protein>
<dbReference type="Gene3D" id="2.40.128.380">
    <property type="entry name" value="T3SS negative regulator GrlR"/>
    <property type="match status" value="1"/>
</dbReference>
<proteinExistence type="predicted"/>
<dbReference type="InterPro" id="IPR043019">
    <property type="entry name" value="GrlR_sf"/>
</dbReference>
<reference evidence="1 2" key="2">
    <citation type="journal article" date="2017" name="Syst. Appl. Microbiol.">
        <title>Soybeans inoculated with root zone soils of Canadian native legumes harbour diverse and novel Bradyrhizobium spp. that possess agricultural potential.</title>
        <authorList>
            <person name="Bromfield E.S.P."/>
            <person name="Cloutier S."/>
            <person name="Tambong J.T."/>
            <person name="Tran Thi T.V."/>
        </authorList>
    </citation>
    <scope>NUCLEOTIDE SEQUENCE [LARGE SCALE GENOMIC DNA]</scope>
    <source>
        <strain evidence="1 2">OO99</strain>
    </source>
</reference>
<dbReference type="AlphaFoldDB" id="A0A2U8PED7"/>
<organism evidence="1 2">
    <name type="scientific">Bradyrhizobium ottawaense</name>
    <dbReference type="NCBI Taxonomy" id="931866"/>
    <lineage>
        <taxon>Bacteria</taxon>
        <taxon>Pseudomonadati</taxon>
        <taxon>Pseudomonadota</taxon>
        <taxon>Alphaproteobacteria</taxon>
        <taxon>Hyphomicrobiales</taxon>
        <taxon>Nitrobacteraceae</taxon>
        <taxon>Bradyrhizobium</taxon>
    </lineage>
</organism>
<dbReference type="KEGG" id="bot:CIT37_31160"/>
<evidence type="ECO:0000313" key="2">
    <source>
        <dbReference type="Proteomes" id="UP000215703"/>
    </source>
</evidence>
<reference evidence="1 2" key="1">
    <citation type="journal article" date="2014" name="Int. J. Syst. Evol. Microbiol.">
        <title>Bradyrhizobium ottawaense sp. nov., a symbiotic nitrogen fixing bacterium from root nodules of soybeans in Canada.</title>
        <authorList>
            <person name="Yu X."/>
            <person name="Cloutier S."/>
            <person name="Tambong J.T."/>
            <person name="Bromfield E.S."/>
        </authorList>
    </citation>
    <scope>NUCLEOTIDE SEQUENCE [LARGE SCALE GENOMIC DNA]</scope>
    <source>
        <strain evidence="1 2">OO99</strain>
    </source>
</reference>
<name>A0A2U8PED7_9BRAD</name>
<evidence type="ECO:0000313" key="1">
    <source>
        <dbReference type="EMBL" id="AWL96098.1"/>
    </source>
</evidence>
<sequence length="149" mass="16126">MARGSRAERAELIGEADRWGDDLMLAGDGAEAEEARVVNGLYIFDIEMRDGKRGQARGVVVLCDGRIMGGDSYFYYTGTYTFRNGKWRGDMIVNQHTEAVGRTLAFGGREVTCGFSGDYSAGGAEVEGMALVGKTSVTFTARLTLKDAM</sequence>